<name>A0ABY5ZK44_9BACT</name>
<gene>
    <name evidence="1" type="ORF">L9S41_11425</name>
</gene>
<keyword evidence="2" id="KW-1185">Reference proteome</keyword>
<accession>A0ABY5ZK44</accession>
<dbReference type="RefSeq" id="WP_260746655.1">
    <property type="nucleotide sequence ID" value="NZ_CP092109.1"/>
</dbReference>
<evidence type="ECO:0008006" key="3">
    <source>
        <dbReference type="Google" id="ProtNLM"/>
    </source>
</evidence>
<dbReference type="EMBL" id="CP092109">
    <property type="protein sequence ID" value="UWZ78305.1"/>
    <property type="molecule type" value="Genomic_DNA"/>
</dbReference>
<evidence type="ECO:0000313" key="1">
    <source>
        <dbReference type="EMBL" id="UWZ78305.1"/>
    </source>
</evidence>
<dbReference type="Proteomes" id="UP001060414">
    <property type="component" value="Chromosome"/>
</dbReference>
<sequence length="63" mass="7211">MMRHDEFESLCQSISSGTPRRVQHIITHQTGSIISCSSDDFVEVEVDNGEHKSWSKDNIRVLH</sequence>
<reference evidence="1" key="1">
    <citation type="journal article" date="2022" name="Environ. Microbiol.">
        <title>Geoalkalibacter halelectricus SAP #1 sp. nov. possessing extracellular electron transfer and mineral#reducing capabilities from a haloalkaline environment.</title>
        <authorList>
            <person name="Yadav S."/>
            <person name="Singh R."/>
            <person name="Sundharam S.S."/>
            <person name="Chaudhary S."/>
            <person name="Krishnamurthi S."/>
            <person name="Patil S.A."/>
        </authorList>
    </citation>
    <scope>NUCLEOTIDE SEQUENCE</scope>
    <source>
        <strain evidence="1">SAP-1</strain>
    </source>
</reference>
<protein>
    <recommendedName>
        <fullName evidence="3">Hypervirulence associated protein TUDOR domain-containing protein</fullName>
    </recommendedName>
</protein>
<organism evidence="1 2">
    <name type="scientific">Geoalkalibacter halelectricus</name>
    <dbReference type="NCBI Taxonomy" id="2847045"/>
    <lineage>
        <taxon>Bacteria</taxon>
        <taxon>Pseudomonadati</taxon>
        <taxon>Thermodesulfobacteriota</taxon>
        <taxon>Desulfuromonadia</taxon>
        <taxon>Desulfuromonadales</taxon>
        <taxon>Geoalkalibacteraceae</taxon>
        <taxon>Geoalkalibacter</taxon>
    </lineage>
</organism>
<evidence type="ECO:0000313" key="2">
    <source>
        <dbReference type="Proteomes" id="UP001060414"/>
    </source>
</evidence>
<proteinExistence type="predicted"/>